<dbReference type="Proteomes" id="UP001500200">
    <property type="component" value="Unassembled WGS sequence"/>
</dbReference>
<dbReference type="PANTHER" id="PTHR43433">
    <property type="entry name" value="HYDROLASE, ALPHA/BETA FOLD FAMILY PROTEIN"/>
    <property type="match status" value="1"/>
</dbReference>
<dbReference type="PANTHER" id="PTHR43433:SF5">
    <property type="entry name" value="AB HYDROLASE-1 DOMAIN-CONTAINING PROTEIN"/>
    <property type="match status" value="1"/>
</dbReference>
<feature type="domain" description="AB hydrolase-1" evidence="1">
    <location>
        <begin position="29"/>
        <end position="158"/>
    </location>
</feature>
<evidence type="ECO:0000259" key="1">
    <source>
        <dbReference type="Pfam" id="PF00561"/>
    </source>
</evidence>
<dbReference type="EMBL" id="BAABKK010000025">
    <property type="protein sequence ID" value="GAA5198351.1"/>
    <property type="molecule type" value="Genomic_DNA"/>
</dbReference>
<dbReference type="SUPFAM" id="SSF53474">
    <property type="entry name" value="alpha/beta-Hydrolases"/>
    <property type="match status" value="1"/>
</dbReference>
<evidence type="ECO:0000313" key="3">
    <source>
        <dbReference type="Proteomes" id="UP001500200"/>
    </source>
</evidence>
<sequence length="262" mass="28514">MDFEHGYAHNGSLRMYYEVHGQPRPDRAPLVLIHGGGSTIESNFRELIPLLIGTRQVIAVEEEGHGHTAPIDRPLTAENSAADVAAVLRQLDVPQADVLGFSAGGHTALALAMEHPAVVRKLIIASSMAARDGMVEGFWDGLQNATSADMPEVYREADLKLNPDPQHLEKLFVLDSQRMLTFPGWSDEQLGSITASTLVLLGDRDVIKPEHGVQMVRAIPGSRLMIVPGNHGDYLGEQAASDGDLRTMRATLPFLLHHLDEA</sequence>
<accession>A0ABP9SPE2</accession>
<reference evidence="3" key="1">
    <citation type="journal article" date="2019" name="Int. J. Syst. Evol. Microbiol.">
        <title>The Global Catalogue of Microorganisms (GCM) 10K type strain sequencing project: providing services to taxonomists for standard genome sequencing and annotation.</title>
        <authorList>
            <consortium name="The Broad Institute Genomics Platform"/>
            <consortium name="The Broad Institute Genome Sequencing Center for Infectious Disease"/>
            <person name="Wu L."/>
            <person name="Ma J."/>
        </authorList>
    </citation>
    <scope>NUCLEOTIDE SEQUENCE [LARGE SCALE GENOMIC DNA]</scope>
    <source>
        <strain evidence="3">JCM 18514</strain>
    </source>
</reference>
<dbReference type="GO" id="GO:0016787">
    <property type="term" value="F:hydrolase activity"/>
    <property type="evidence" value="ECO:0007669"/>
    <property type="project" value="UniProtKB-KW"/>
</dbReference>
<organism evidence="2 3">
    <name type="scientific">Arthrobacter gyeryongensis</name>
    <dbReference type="NCBI Taxonomy" id="1650592"/>
    <lineage>
        <taxon>Bacteria</taxon>
        <taxon>Bacillati</taxon>
        <taxon>Actinomycetota</taxon>
        <taxon>Actinomycetes</taxon>
        <taxon>Micrococcales</taxon>
        <taxon>Micrococcaceae</taxon>
        <taxon>Arthrobacter</taxon>
    </lineage>
</organism>
<dbReference type="Gene3D" id="3.40.50.1820">
    <property type="entry name" value="alpha/beta hydrolase"/>
    <property type="match status" value="1"/>
</dbReference>
<dbReference type="InterPro" id="IPR000073">
    <property type="entry name" value="AB_hydrolase_1"/>
</dbReference>
<name>A0ABP9SPE2_9MICC</name>
<protein>
    <submittedName>
        <fullName evidence="2">Alpha/beta hydrolase</fullName>
    </submittedName>
</protein>
<dbReference type="InterPro" id="IPR029058">
    <property type="entry name" value="AB_hydrolase_fold"/>
</dbReference>
<dbReference type="InterPro" id="IPR050471">
    <property type="entry name" value="AB_hydrolase"/>
</dbReference>
<evidence type="ECO:0000313" key="2">
    <source>
        <dbReference type="EMBL" id="GAA5198351.1"/>
    </source>
</evidence>
<dbReference type="Pfam" id="PF00561">
    <property type="entry name" value="Abhydrolase_1"/>
    <property type="match status" value="1"/>
</dbReference>
<dbReference type="PRINTS" id="PR00111">
    <property type="entry name" value="ABHYDROLASE"/>
</dbReference>
<keyword evidence="3" id="KW-1185">Reference proteome</keyword>
<gene>
    <name evidence="2" type="ORF">GCM10023346_35350</name>
</gene>
<proteinExistence type="predicted"/>
<dbReference type="RefSeq" id="WP_345451231.1">
    <property type="nucleotide sequence ID" value="NZ_BAABKK010000025.1"/>
</dbReference>
<keyword evidence="2" id="KW-0378">Hydrolase</keyword>
<comment type="caution">
    <text evidence="2">The sequence shown here is derived from an EMBL/GenBank/DDBJ whole genome shotgun (WGS) entry which is preliminary data.</text>
</comment>